<dbReference type="Pfam" id="PF08713">
    <property type="entry name" value="DNA_alkylation"/>
    <property type="match status" value="1"/>
</dbReference>
<dbReference type="Proteomes" id="UP001060112">
    <property type="component" value="Chromosome"/>
</dbReference>
<gene>
    <name evidence="1" type="ORF">NMU03_15765</name>
</gene>
<dbReference type="SUPFAM" id="SSF48371">
    <property type="entry name" value="ARM repeat"/>
    <property type="match status" value="1"/>
</dbReference>
<dbReference type="InterPro" id="IPR016024">
    <property type="entry name" value="ARM-type_fold"/>
</dbReference>
<evidence type="ECO:0000313" key="2">
    <source>
        <dbReference type="Proteomes" id="UP001060112"/>
    </source>
</evidence>
<dbReference type="RefSeq" id="WP_290139826.1">
    <property type="nucleotide sequence ID" value="NZ_CP101620.1"/>
</dbReference>
<dbReference type="Gene3D" id="1.20.1660.10">
    <property type="entry name" value="Hypothetical protein (EF3068)"/>
    <property type="match status" value="1"/>
</dbReference>
<sequence length="57" mass="6999">MDKYLEIKQLFESQAQSEKALQMAKYMRNQFVFYGIPTPQRKQIYKELLKQEKRINK</sequence>
<keyword evidence="2" id="KW-1185">Reference proteome</keyword>
<proteinExistence type="predicted"/>
<accession>A0ABY5I4X5</accession>
<protein>
    <submittedName>
        <fullName evidence="1">DNA alkylation repair protein</fullName>
    </submittedName>
</protein>
<organism evidence="1 2">
    <name type="scientific">Allocoprobacillus halotolerans</name>
    <dbReference type="NCBI Taxonomy" id="2944914"/>
    <lineage>
        <taxon>Bacteria</taxon>
        <taxon>Bacillati</taxon>
        <taxon>Bacillota</taxon>
        <taxon>Erysipelotrichia</taxon>
        <taxon>Erysipelotrichales</taxon>
        <taxon>Erysipelotrichaceae</taxon>
        <taxon>Allocoprobacillus</taxon>
    </lineage>
</organism>
<reference evidence="1" key="1">
    <citation type="submission" date="2022-07" db="EMBL/GenBank/DDBJ databases">
        <title>Faecal culturing of patients with breast cancer.</title>
        <authorList>
            <person name="Teng N.M.Y."/>
            <person name="Kiu R."/>
            <person name="Evans R."/>
            <person name="Baker D.J."/>
            <person name="Zenner C."/>
            <person name="Robinson S.D."/>
            <person name="Hall L.J."/>
        </authorList>
    </citation>
    <scope>NUCLEOTIDE SEQUENCE</scope>
    <source>
        <strain evidence="1">LH1062</strain>
    </source>
</reference>
<evidence type="ECO:0000313" key="1">
    <source>
        <dbReference type="EMBL" id="UTY39015.1"/>
    </source>
</evidence>
<dbReference type="InterPro" id="IPR014825">
    <property type="entry name" value="DNA_alkylation"/>
</dbReference>
<dbReference type="EMBL" id="CP101620">
    <property type="protein sequence ID" value="UTY39015.1"/>
    <property type="molecule type" value="Genomic_DNA"/>
</dbReference>
<name>A0ABY5I4X5_9FIRM</name>